<evidence type="ECO:0000313" key="2">
    <source>
        <dbReference type="Proteomes" id="UP000827872"/>
    </source>
</evidence>
<organism evidence="1 2">
    <name type="scientific">Sphaerodactylus townsendi</name>
    <dbReference type="NCBI Taxonomy" id="933632"/>
    <lineage>
        <taxon>Eukaryota</taxon>
        <taxon>Metazoa</taxon>
        <taxon>Chordata</taxon>
        <taxon>Craniata</taxon>
        <taxon>Vertebrata</taxon>
        <taxon>Euteleostomi</taxon>
        <taxon>Lepidosauria</taxon>
        <taxon>Squamata</taxon>
        <taxon>Bifurcata</taxon>
        <taxon>Gekkota</taxon>
        <taxon>Sphaerodactylidae</taxon>
        <taxon>Sphaerodactylus</taxon>
    </lineage>
</organism>
<sequence length="77" mass="9019">MHVEMSREMKKQSGLVWEEERQTSQRDEHKVRAKWKNASAIPAFLLSLLFAPPNWCLKKMHLQRLTALLTTLKKSAD</sequence>
<keyword evidence="2" id="KW-1185">Reference proteome</keyword>
<dbReference type="Proteomes" id="UP000827872">
    <property type="component" value="Linkage Group LG01"/>
</dbReference>
<dbReference type="EMBL" id="CM037614">
    <property type="protein sequence ID" value="KAH8017996.1"/>
    <property type="molecule type" value="Genomic_DNA"/>
</dbReference>
<evidence type="ECO:0000313" key="1">
    <source>
        <dbReference type="EMBL" id="KAH8017996.1"/>
    </source>
</evidence>
<accession>A0ACB8GEG9</accession>
<reference evidence="1" key="1">
    <citation type="submission" date="2021-08" db="EMBL/GenBank/DDBJ databases">
        <title>The first chromosome-level gecko genome reveals the dynamic sex chromosomes of Neotropical dwarf geckos (Sphaerodactylidae: Sphaerodactylus).</title>
        <authorList>
            <person name="Pinto B.J."/>
            <person name="Keating S.E."/>
            <person name="Gamble T."/>
        </authorList>
    </citation>
    <scope>NUCLEOTIDE SEQUENCE</scope>
    <source>
        <strain evidence="1">TG3544</strain>
    </source>
</reference>
<name>A0ACB8GEG9_9SAUR</name>
<proteinExistence type="predicted"/>
<gene>
    <name evidence="1" type="ORF">K3G42_033474</name>
</gene>
<protein>
    <submittedName>
        <fullName evidence="1">Uncharacterized protein</fullName>
    </submittedName>
</protein>
<comment type="caution">
    <text evidence="1">The sequence shown here is derived from an EMBL/GenBank/DDBJ whole genome shotgun (WGS) entry which is preliminary data.</text>
</comment>